<dbReference type="Pfam" id="PF01293">
    <property type="entry name" value="PEPCK_ATP"/>
    <property type="match status" value="1"/>
</dbReference>
<keyword evidence="1" id="KW-0418">Kinase</keyword>
<dbReference type="GO" id="GO:0004612">
    <property type="term" value="F:phosphoenolpyruvate carboxykinase (ATP) activity"/>
    <property type="evidence" value="ECO:0007669"/>
    <property type="project" value="InterPro"/>
</dbReference>
<organism evidence="1 2">
    <name type="scientific">Candidatus Methanofastidiosum methylothiophilum</name>
    <dbReference type="NCBI Taxonomy" id="1705564"/>
    <lineage>
        <taxon>Archaea</taxon>
        <taxon>Methanobacteriati</taxon>
        <taxon>Methanobacteriota</taxon>
        <taxon>Stenosarchaea group</taxon>
        <taxon>Candidatus Methanofastidiosia</taxon>
        <taxon>Candidatus Methanofastidiosales</taxon>
        <taxon>Candidatus Methanofastidiosaceae</taxon>
        <taxon>Candidatus Methanofastidiosum</taxon>
    </lineage>
</organism>
<name>A0A150IVS7_9EURY</name>
<dbReference type="STRING" id="1705564.APG08_00062"/>
<sequence>MSSINISKYLAVSKERIILNPSDEFYINYLKPYYIVTKDGQYLFASTQKGRRPDQVHYMVPKDYKLGTGQKGFDIDTGKAIFSIVMDYLREKPKLIVADGIQGENGYEVGIRTIVSVENPHSAYISWMGKMMVFPPKDEVKPSCYNFIVPEKLPEEYVNRIKKAWPDYNDNEPLSLYDFTEMKNDIRCVLNLGIDYFGGAFKKPNLTMVWNRGESDGMISFHAGLSESSVIIGLSGTGKTTLTVGPNLEQDDAILGKIISKEGKIVDVKLVGLEAASFAKSEGLSEKSPEYPGLMKSKDRKHIVLAMNIDCEGAEYVRRNINGYNVEIPESTGNIGSLICKSYEKSKTTNGRFIFLFSDLNSSWGKKDKYLRNFVLSFKRYDIFNPIIKVTDPLMAVGFDSACESIITSAVSGKIPGTRVRSYSATDFMAREQAEQAILKKKVFYDMGLGQNGKINFLIINTGFVGEFDLEGKSIGGEKITVSDSKTLLKLSTHELIKNWIKDPVYGYLVPSPKELSDVHGMKNFGERFNPLNYYSPHDYLEFVKIDIKERKDFLHNIFSSQIKFANLEDVIGVWDEIRIPSPKEIKNFYDTYYS</sequence>
<keyword evidence="1" id="KW-0808">Transferase</keyword>
<dbReference type="AlphaFoldDB" id="A0A150IVS7"/>
<proteinExistence type="predicted"/>
<dbReference type="Proteomes" id="UP000075398">
    <property type="component" value="Unassembled WGS sequence"/>
</dbReference>
<dbReference type="InterPro" id="IPR001272">
    <property type="entry name" value="PEP_carboxykinase_ATP"/>
</dbReference>
<dbReference type="GO" id="GO:0016301">
    <property type="term" value="F:kinase activity"/>
    <property type="evidence" value="ECO:0007669"/>
    <property type="project" value="UniProtKB-KW"/>
</dbReference>
<dbReference type="SUPFAM" id="SSF53795">
    <property type="entry name" value="PEP carboxykinase-like"/>
    <property type="match status" value="1"/>
</dbReference>
<dbReference type="EMBL" id="LNGC01000109">
    <property type="protein sequence ID" value="KYC49083.1"/>
    <property type="molecule type" value="Genomic_DNA"/>
</dbReference>
<evidence type="ECO:0000313" key="2">
    <source>
        <dbReference type="Proteomes" id="UP000075398"/>
    </source>
</evidence>
<dbReference type="InterPro" id="IPR013035">
    <property type="entry name" value="PEP_carboxykinase_C"/>
</dbReference>
<protein>
    <submittedName>
        <fullName evidence="1">Phosphoenolpyruvate carboxykinase</fullName>
    </submittedName>
</protein>
<evidence type="ECO:0000313" key="1">
    <source>
        <dbReference type="EMBL" id="KYC49083.1"/>
    </source>
</evidence>
<dbReference type="Gene3D" id="3.90.228.20">
    <property type="match status" value="1"/>
</dbReference>
<reference evidence="1 2" key="1">
    <citation type="journal article" date="2016" name="ISME J.">
        <title>Chasing the elusive Euryarchaeota class WSA2: genomes reveal a uniquely fastidious methyl-reducing methanogen.</title>
        <authorList>
            <person name="Nobu M.K."/>
            <person name="Narihiro T."/>
            <person name="Kuroda K."/>
            <person name="Mei R."/>
            <person name="Liu W.T."/>
        </authorList>
    </citation>
    <scope>NUCLEOTIDE SEQUENCE [LARGE SCALE GENOMIC DNA]</scope>
    <source>
        <strain evidence="1">U1lsi0528_Bin055</strain>
    </source>
</reference>
<comment type="caution">
    <text evidence="1">The sequence shown here is derived from an EMBL/GenBank/DDBJ whole genome shotgun (WGS) entry which is preliminary data.</text>
</comment>
<accession>A0A150IVS7</accession>
<gene>
    <name evidence="1" type="ORF">AMQ22_01734</name>
</gene>
<keyword evidence="1" id="KW-0670">Pyruvate</keyword>
<dbReference type="GO" id="GO:0006094">
    <property type="term" value="P:gluconeogenesis"/>
    <property type="evidence" value="ECO:0007669"/>
    <property type="project" value="InterPro"/>
</dbReference>
<dbReference type="GO" id="GO:0005524">
    <property type="term" value="F:ATP binding"/>
    <property type="evidence" value="ECO:0007669"/>
    <property type="project" value="InterPro"/>
</dbReference>